<protein>
    <submittedName>
        <fullName evidence="7">Coenzyme F420:L-glutamate ligase</fullName>
        <ecNumber evidence="7">6.3.2.31</ecNumber>
        <ecNumber evidence="7">6.3.2.34</ecNumber>
    </submittedName>
</protein>
<keyword evidence="7" id="KW-0436">Ligase</keyword>
<evidence type="ECO:0000256" key="2">
    <source>
        <dbReference type="ARBA" id="ARBA00007118"/>
    </source>
</evidence>
<evidence type="ECO:0000256" key="4">
    <source>
        <dbReference type="ARBA" id="ARBA00022643"/>
    </source>
</evidence>
<keyword evidence="8" id="KW-1185">Reference proteome</keyword>
<accession>A0A166DNE5</accession>
<dbReference type="RefSeq" id="WP_067259866.1">
    <property type="nucleotide sequence ID" value="NZ_LWMW01000108.1"/>
</dbReference>
<keyword evidence="4" id="KW-0288">FMN</keyword>
<dbReference type="PATRIC" id="fig|47311.3.peg.1410"/>
<dbReference type="Pfam" id="PF00881">
    <property type="entry name" value="Nitroreductase"/>
    <property type="match status" value="1"/>
</dbReference>
<gene>
    <name evidence="7" type="primary">fbiB_1</name>
    <name evidence="7" type="ORF">MBCUT_12880</name>
</gene>
<name>A0A166DNE5_9EURY</name>
<comment type="cofactor">
    <cofactor evidence="1">
        <name>FMN</name>
        <dbReference type="ChEBI" id="CHEBI:58210"/>
    </cofactor>
</comment>
<keyword evidence="3" id="KW-0285">Flavoprotein</keyword>
<feature type="domain" description="Nitroreductase" evidence="6">
    <location>
        <begin position="7"/>
        <end position="161"/>
    </location>
</feature>
<dbReference type="GO" id="GO:0052618">
    <property type="term" value="F:coenzyme F420-0:L-glutamate ligase activity"/>
    <property type="evidence" value="ECO:0007669"/>
    <property type="project" value="UniProtKB-EC"/>
</dbReference>
<evidence type="ECO:0000256" key="3">
    <source>
        <dbReference type="ARBA" id="ARBA00022630"/>
    </source>
</evidence>
<proteinExistence type="inferred from homology"/>
<organism evidence="7 8">
    <name type="scientific">Methanobrevibacter cuticularis</name>
    <dbReference type="NCBI Taxonomy" id="47311"/>
    <lineage>
        <taxon>Archaea</taxon>
        <taxon>Methanobacteriati</taxon>
        <taxon>Methanobacteriota</taxon>
        <taxon>Methanomada group</taxon>
        <taxon>Methanobacteria</taxon>
        <taxon>Methanobacteriales</taxon>
        <taxon>Methanobacteriaceae</taxon>
        <taxon>Methanobrevibacter</taxon>
    </lineage>
</organism>
<dbReference type="GO" id="GO:0016491">
    <property type="term" value="F:oxidoreductase activity"/>
    <property type="evidence" value="ECO:0007669"/>
    <property type="project" value="UniProtKB-KW"/>
</dbReference>
<evidence type="ECO:0000313" key="8">
    <source>
        <dbReference type="Proteomes" id="UP000077275"/>
    </source>
</evidence>
<dbReference type="InterPro" id="IPR000415">
    <property type="entry name" value="Nitroreductase-like"/>
</dbReference>
<dbReference type="EMBL" id="LWMW01000108">
    <property type="protein sequence ID" value="KZX15785.1"/>
    <property type="molecule type" value="Genomic_DNA"/>
</dbReference>
<dbReference type="InterPro" id="IPR029479">
    <property type="entry name" value="Nitroreductase"/>
</dbReference>
<dbReference type="SUPFAM" id="SSF55469">
    <property type="entry name" value="FMN-dependent nitroreductase-like"/>
    <property type="match status" value="1"/>
</dbReference>
<dbReference type="Gene3D" id="3.40.109.10">
    <property type="entry name" value="NADH Oxidase"/>
    <property type="match status" value="1"/>
</dbReference>
<evidence type="ECO:0000313" key="7">
    <source>
        <dbReference type="EMBL" id="KZX15785.1"/>
    </source>
</evidence>
<dbReference type="STRING" id="47311.MBCUT_12880"/>
<evidence type="ECO:0000259" key="6">
    <source>
        <dbReference type="Pfam" id="PF00881"/>
    </source>
</evidence>
<evidence type="ECO:0000256" key="1">
    <source>
        <dbReference type="ARBA" id="ARBA00001917"/>
    </source>
</evidence>
<dbReference type="PANTHER" id="PTHR43673:SF2">
    <property type="entry name" value="NITROREDUCTASE"/>
    <property type="match status" value="1"/>
</dbReference>
<sequence length="181" mass="20008">MDVFEAINNRRSVRTYKEDQLKEEEVKKILNAGIMAPTARGEQPWHFTVVQNEKLLKEINDSSIDIMSKSGDEFLEAVAKSGRNILHNAPTVIIVSGKESASNIQADCSAAIENILLAAEGLDIGACWLGLIAAFFKVESNVAKLKIPSDYIPLYGVSLGYKVNEEEGNPNRNMDVVNWIK</sequence>
<dbReference type="Proteomes" id="UP000077275">
    <property type="component" value="Unassembled WGS sequence"/>
</dbReference>
<dbReference type="GO" id="GO:0052619">
    <property type="term" value="F:coenzyme F420-1:gamma-L-glutamate ligase activity"/>
    <property type="evidence" value="ECO:0007669"/>
    <property type="project" value="UniProtKB-EC"/>
</dbReference>
<evidence type="ECO:0000256" key="5">
    <source>
        <dbReference type="ARBA" id="ARBA00023002"/>
    </source>
</evidence>
<comment type="similarity">
    <text evidence="2">Belongs to the nitroreductase family.</text>
</comment>
<reference evidence="7 8" key="1">
    <citation type="submission" date="2016-04" db="EMBL/GenBank/DDBJ databases">
        <title>Genome sequence of Methanobrevibacter cuticularis DSM 11139.</title>
        <authorList>
            <person name="Poehlein A."/>
            <person name="Seedorf H."/>
            <person name="Daniel R."/>
        </authorList>
    </citation>
    <scope>NUCLEOTIDE SEQUENCE [LARGE SCALE GENOMIC DNA]</scope>
    <source>
        <strain evidence="7 8">DSM 11139</strain>
    </source>
</reference>
<comment type="caution">
    <text evidence="7">The sequence shown here is derived from an EMBL/GenBank/DDBJ whole genome shotgun (WGS) entry which is preliminary data.</text>
</comment>
<dbReference type="AlphaFoldDB" id="A0A166DNE5"/>
<dbReference type="EC" id="6.3.2.31" evidence="7"/>
<dbReference type="EC" id="6.3.2.34" evidence="7"/>
<keyword evidence="5" id="KW-0560">Oxidoreductase</keyword>
<dbReference type="PANTHER" id="PTHR43673">
    <property type="entry name" value="NAD(P)H NITROREDUCTASE YDGI-RELATED"/>
    <property type="match status" value="1"/>
</dbReference>